<evidence type="ECO:0000313" key="2">
    <source>
        <dbReference type="Proteomes" id="UP001153678"/>
    </source>
</evidence>
<sequence length="115" mass="13097">SRQNNVSHIFASRLTHQTTRSLLTAFEVNPILRSNVNASLEIEVDAISLSNAENSLEILRPYLNKPFLKAKHILNDSTTSPFNSQDIVVPNYDLSDEGQYKDFHYSRLIAEFICE</sequence>
<evidence type="ECO:0000313" key="1">
    <source>
        <dbReference type="EMBL" id="CAI2186494.1"/>
    </source>
</evidence>
<accession>A0A9W4WXH9</accession>
<feature type="non-terminal residue" evidence="1">
    <location>
        <position position="115"/>
    </location>
</feature>
<keyword evidence="2" id="KW-1185">Reference proteome</keyword>
<name>A0A9W4WXH9_9GLOM</name>
<dbReference type="AlphaFoldDB" id="A0A9W4WXH9"/>
<reference evidence="1" key="1">
    <citation type="submission" date="2022-08" db="EMBL/GenBank/DDBJ databases">
        <authorList>
            <person name="Kallberg Y."/>
            <person name="Tangrot J."/>
            <person name="Rosling A."/>
        </authorList>
    </citation>
    <scope>NUCLEOTIDE SEQUENCE</scope>
    <source>
        <strain evidence="1">Wild A</strain>
    </source>
</reference>
<organism evidence="1 2">
    <name type="scientific">Funneliformis geosporum</name>
    <dbReference type="NCBI Taxonomy" id="1117311"/>
    <lineage>
        <taxon>Eukaryota</taxon>
        <taxon>Fungi</taxon>
        <taxon>Fungi incertae sedis</taxon>
        <taxon>Mucoromycota</taxon>
        <taxon>Glomeromycotina</taxon>
        <taxon>Glomeromycetes</taxon>
        <taxon>Glomerales</taxon>
        <taxon>Glomeraceae</taxon>
        <taxon>Funneliformis</taxon>
    </lineage>
</organism>
<dbReference type="EMBL" id="CAMKVN010004168">
    <property type="protein sequence ID" value="CAI2186494.1"/>
    <property type="molecule type" value="Genomic_DNA"/>
</dbReference>
<proteinExistence type="predicted"/>
<gene>
    <name evidence="1" type="ORF">FWILDA_LOCUS12605</name>
</gene>
<protein>
    <submittedName>
        <fullName evidence="1">15384_t:CDS:1</fullName>
    </submittedName>
</protein>
<comment type="caution">
    <text evidence="1">The sequence shown here is derived from an EMBL/GenBank/DDBJ whole genome shotgun (WGS) entry which is preliminary data.</text>
</comment>
<dbReference type="Proteomes" id="UP001153678">
    <property type="component" value="Unassembled WGS sequence"/>
</dbReference>